<evidence type="ECO:0008006" key="3">
    <source>
        <dbReference type="Google" id="ProtNLM"/>
    </source>
</evidence>
<dbReference type="AlphaFoldDB" id="A0A7W5B0D9"/>
<gene>
    <name evidence="1" type="ORF">FHS18_004192</name>
</gene>
<evidence type="ECO:0000313" key="2">
    <source>
        <dbReference type="Proteomes" id="UP000570361"/>
    </source>
</evidence>
<keyword evidence="2" id="KW-1185">Reference proteome</keyword>
<dbReference type="Proteomes" id="UP000570361">
    <property type="component" value="Unassembled WGS sequence"/>
</dbReference>
<accession>A0A7W5B0D9</accession>
<name>A0A7W5B0D9_9BACL</name>
<proteinExistence type="predicted"/>
<sequence length="228" mass="26859">MRLTWNPKWINPFESTWSIVEKIKYANAITSRELVREFGTKDYKGNLTNQRYGLLRLNGIDLEHLSLSTGTDFSNHINYYFNKMVGMLTHLNPNFLLRKEFTFCEDCLAVGYHSILHQFIFVQKCPHHLTELKNTCKICGSSSSCETQNHKRREAFECVCSNFYVDPKFNSFFEWQVNLPISDRVIKDWISMDSKTYNHISETYFYLPSLKNLNDPLQFLLNFGKGIY</sequence>
<dbReference type="EMBL" id="JACHXK010000010">
    <property type="protein sequence ID" value="MBB3112114.1"/>
    <property type="molecule type" value="Genomic_DNA"/>
</dbReference>
<organism evidence="1 2">
    <name type="scientific">Paenibacillus phyllosphaerae</name>
    <dbReference type="NCBI Taxonomy" id="274593"/>
    <lineage>
        <taxon>Bacteria</taxon>
        <taxon>Bacillati</taxon>
        <taxon>Bacillota</taxon>
        <taxon>Bacilli</taxon>
        <taxon>Bacillales</taxon>
        <taxon>Paenibacillaceae</taxon>
        <taxon>Paenibacillus</taxon>
    </lineage>
</organism>
<comment type="caution">
    <text evidence="1">The sequence shown here is derived from an EMBL/GenBank/DDBJ whole genome shotgun (WGS) entry which is preliminary data.</text>
</comment>
<protein>
    <recommendedName>
        <fullName evidence="3">TniQ protein</fullName>
    </recommendedName>
</protein>
<evidence type="ECO:0000313" key="1">
    <source>
        <dbReference type="EMBL" id="MBB3112114.1"/>
    </source>
</evidence>
<reference evidence="1 2" key="1">
    <citation type="submission" date="2020-08" db="EMBL/GenBank/DDBJ databases">
        <title>Genomic Encyclopedia of Type Strains, Phase III (KMG-III): the genomes of soil and plant-associated and newly described type strains.</title>
        <authorList>
            <person name="Whitman W."/>
        </authorList>
    </citation>
    <scope>NUCLEOTIDE SEQUENCE [LARGE SCALE GENOMIC DNA]</scope>
    <source>
        <strain evidence="1 2">CECT 5862</strain>
    </source>
</reference>
<dbReference type="RefSeq" id="WP_183602066.1">
    <property type="nucleotide sequence ID" value="NZ_JACHXK010000010.1"/>
</dbReference>